<proteinExistence type="predicted"/>
<dbReference type="CDD" id="cd01763">
    <property type="entry name" value="Ubl_SUMO_like"/>
    <property type="match status" value="2"/>
</dbReference>
<name>A0AAN7U900_9MYCE</name>
<dbReference type="EMBL" id="JAVFKY010000001">
    <property type="protein sequence ID" value="KAK5584592.1"/>
    <property type="molecule type" value="Genomic_DNA"/>
</dbReference>
<evidence type="ECO:0000313" key="4">
    <source>
        <dbReference type="Proteomes" id="UP001344447"/>
    </source>
</evidence>
<dbReference type="InterPro" id="IPR022617">
    <property type="entry name" value="Rad60/SUMO-like_dom"/>
</dbReference>
<feature type="region of interest" description="Disordered" evidence="1">
    <location>
        <begin position="54"/>
        <end position="85"/>
    </location>
</feature>
<dbReference type="Gene3D" id="3.10.20.90">
    <property type="entry name" value="Phosphatidylinositol 3-kinase Catalytic Subunit, Chain A, domain 1"/>
    <property type="match status" value="2"/>
</dbReference>
<accession>A0AAN7U900</accession>
<dbReference type="Pfam" id="PF11976">
    <property type="entry name" value="Rad60-SLD"/>
    <property type="match status" value="2"/>
</dbReference>
<dbReference type="AlphaFoldDB" id="A0AAN7U900"/>
<evidence type="ECO:0000256" key="1">
    <source>
        <dbReference type="SAM" id="MobiDB-lite"/>
    </source>
</evidence>
<feature type="compositionally biased region" description="Low complexity" evidence="1">
    <location>
        <begin position="62"/>
        <end position="83"/>
    </location>
</feature>
<dbReference type="PANTHER" id="PTHR47813">
    <property type="entry name" value="UBIQUITIN-LIKE SUPERFAMILY PROTEIN"/>
    <property type="match status" value="1"/>
</dbReference>
<feature type="domain" description="Rad60/SUMO-like" evidence="2">
    <location>
        <begin position="199"/>
        <end position="266"/>
    </location>
</feature>
<protein>
    <recommendedName>
        <fullName evidence="2">Rad60/SUMO-like domain-containing protein</fullName>
    </recommendedName>
</protein>
<comment type="caution">
    <text evidence="3">The sequence shown here is derived from an EMBL/GenBank/DDBJ whole genome shotgun (WGS) entry which is preliminary data.</text>
</comment>
<dbReference type="SUPFAM" id="SSF54236">
    <property type="entry name" value="Ubiquitin-like"/>
    <property type="match status" value="2"/>
</dbReference>
<evidence type="ECO:0000259" key="2">
    <source>
        <dbReference type="Pfam" id="PF11976"/>
    </source>
</evidence>
<dbReference type="PANTHER" id="PTHR47813:SF2">
    <property type="entry name" value="UBIQUITIN-LIKE SUPERFAMILY PROTEIN"/>
    <property type="match status" value="1"/>
</dbReference>
<dbReference type="Proteomes" id="UP001344447">
    <property type="component" value="Unassembled WGS sequence"/>
</dbReference>
<dbReference type="InterPro" id="IPR029071">
    <property type="entry name" value="Ubiquitin-like_domsf"/>
</dbReference>
<gene>
    <name evidence="3" type="ORF">RB653_006206</name>
</gene>
<reference evidence="3 4" key="1">
    <citation type="submission" date="2023-11" db="EMBL/GenBank/DDBJ databases">
        <title>Dfirmibasis_genome.</title>
        <authorList>
            <person name="Edelbroek B."/>
            <person name="Kjellin J."/>
            <person name="Jerlstrom-Hultqvist J."/>
            <person name="Soderbom F."/>
        </authorList>
    </citation>
    <scope>NUCLEOTIDE SEQUENCE [LARGE SCALE GENOMIC DNA]</scope>
    <source>
        <strain evidence="3 4">TNS-C-14</strain>
    </source>
</reference>
<keyword evidence="4" id="KW-1185">Reference proteome</keyword>
<feature type="domain" description="Rad60/SUMO-like" evidence="2">
    <location>
        <begin position="314"/>
        <end position="378"/>
    </location>
</feature>
<organism evidence="3 4">
    <name type="scientific">Dictyostelium firmibasis</name>
    <dbReference type="NCBI Taxonomy" id="79012"/>
    <lineage>
        <taxon>Eukaryota</taxon>
        <taxon>Amoebozoa</taxon>
        <taxon>Evosea</taxon>
        <taxon>Eumycetozoa</taxon>
        <taxon>Dictyostelia</taxon>
        <taxon>Dictyosteliales</taxon>
        <taxon>Dictyosteliaceae</taxon>
        <taxon>Dictyostelium</taxon>
    </lineage>
</organism>
<sequence length="379" mass="42405">MSEDFVNMFTYRGSLKEDDVIDISDEEDEKIEETFENFDSKKKRRPTLTNFQTLKKSKSDTDSVSTVDSNNNINSHSSSSSFNLDDDEVSYISENKNNKKINGNCPVYSVDEDEDDDVPPPIYTKTSVSNFLKTSQTNTSSISSLNNNINNNSNNIYKTPIKSSSSVYYSESPMGGGANSSYTGSPIQIEKRTNDPVPLFIKCAGEEIQKFIFYYDTPIQKLVDLYCSQKNLDVNTAQFKLYGLMLDSSKTPRELQLLDEDTLEVGIKITKPVNLPLDLSNNDNDDKSTTTTTTTTAPIDDGTPKVFLQVRFENNVHKFRIGMSDPFSKLVTALTKKITTPIPAGKKIVLKFDGGILNSNSTPEDEDMEDEFLIDALLK</sequence>
<evidence type="ECO:0000313" key="3">
    <source>
        <dbReference type="EMBL" id="KAK5584592.1"/>
    </source>
</evidence>